<organism evidence="3 4">
    <name type="scientific">Sugarcane striate mosaic-associated virus</name>
    <dbReference type="NCBI Taxonomy" id="167927"/>
    <lineage>
        <taxon>Viruses</taxon>
        <taxon>Riboviria</taxon>
        <taxon>Orthornavirae</taxon>
        <taxon>Kitrinoviricota</taxon>
        <taxon>Alsuviricetes</taxon>
        <taxon>Tymovirales</taxon>
        <taxon>Betaflexiviridae</taxon>
        <taxon>Quinvirinae</taxon>
        <taxon>Sustrivirus</taxon>
        <taxon>Sustrivirus sacchari</taxon>
        <taxon>Sustrivirus SCSMaV</taxon>
    </lineage>
</organism>
<dbReference type="EMBL" id="AF315308">
    <property type="protein sequence ID" value="AAL05445.1"/>
    <property type="molecule type" value="Genomic_RNA"/>
</dbReference>
<protein>
    <submittedName>
        <fullName evidence="3">Movement protein 1</fullName>
    </submittedName>
</protein>
<dbReference type="RefSeq" id="NP_624314.1">
    <property type="nucleotide sequence ID" value="NC_003870.1"/>
</dbReference>
<dbReference type="OrthoDB" id="16070at10239"/>
<keyword evidence="4" id="KW-1185">Reference proteome</keyword>
<evidence type="ECO:0000256" key="1">
    <source>
        <dbReference type="SAM" id="Phobius"/>
    </source>
</evidence>
<dbReference type="KEGG" id="vg:944484"/>
<dbReference type="GO" id="GO:0005524">
    <property type="term" value="F:ATP binding"/>
    <property type="evidence" value="ECO:0007669"/>
    <property type="project" value="InterPro"/>
</dbReference>
<evidence type="ECO:0000313" key="3">
    <source>
        <dbReference type="EMBL" id="AAL05445.1"/>
    </source>
</evidence>
<name>Q91BP6_9VIRU</name>
<keyword evidence="1" id="KW-1133">Transmembrane helix</keyword>
<dbReference type="InterPro" id="IPR027351">
    <property type="entry name" value="(+)RNA_virus_helicase_core_dom"/>
</dbReference>
<accession>Q91BP6</accession>
<keyword evidence="1" id="KW-0472">Membrane</keyword>
<reference evidence="3 4" key="1">
    <citation type="journal article" date="2001" name="Arch. Virol.">
        <title>The genome organisation and taxonomy of Sugarcane striate mosaic associated virus.</title>
        <authorList>
            <person name="Thompson N."/>
            <person name="Randles J.W."/>
        </authorList>
    </citation>
    <scope>NUCLEOTIDE SEQUENCE [LARGE SCALE GENOMIC DNA]</scope>
</reference>
<evidence type="ECO:0000259" key="2">
    <source>
        <dbReference type="Pfam" id="PF01443"/>
    </source>
</evidence>
<feature type="domain" description="(+)RNA virus helicase C-terminal" evidence="2">
    <location>
        <begin position="24"/>
        <end position="137"/>
    </location>
</feature>
<feature type="transmembrane region" description="Helical" evidence="1">
    <location>
        <begin position="156"/>
        <end position="175"/>
    </location>
</feature>
<dbReference type="Proteomes" id="UP000204106">
    <property type="component" value="Segment"/>
</dbReference>
<sequence>MEIVCRYLDDFKFERTSLELSSPIVVHAVPGSGKSTLIRKCITENPSLTACTFGKPDLPNLTGTYIKGYKEGEKYDIIDEYIGNRFECVPVALFSDPFQNCEQYINTAHYIGRTSHRFGVVLLSYCAGLVIKFPHLAKTRSLRVQVTLLNLQVLSYALSLTLRTIYLHITSSLFIPWTSAERLLTKLHSIILVISAILLVLSYIFR</sequence>
<dbReference type="Pfam" id="PF01443">
    <property type="entry name" value="Viral_helicase1"/>
    <property type="match status" value="1"/>
</dbReference>
<dbReference type="GeneID" id="944484"/>
<feature type="transmembrane region" description="Helical" evidence="1">
    <location>
        <begin position="187"/>
        <end position="205"/>
    </location>
</feature>
<keyword evidence="1" id="KW-0812">Transmembrane</keyword>
<evidence type="ECO:0000313" key="4">
    <source>
        <dbReference type="Proteomes" id="UP000204106"/>
    </source>
</evidence>
<proteinExistence type="predicted"/>